<accession>A0AAV3YQ22</accession>
<dbReference type="InterPro" id="IPR051560">
    <property type="entry name" value="MAM_domain-containing"/>
</dbReference>
<dbReference type="Proteomes" id="UP000735302">
    <property type="component" value="Unassembled WGS sequence"/>
</dbReference>
<feature type="domain" description="MAM" evidence="2">
    <location>
        <begin position="165"/>
        <end position="303"/>
    </location>
</feature>
<dbReference type="InterPro" id="IPR013320">
    <property type="entry name" value="ConA-like_dom_sf"/>
</dbReference>
<organism evidence="3 4">
    <name type="scientific">Plakobranchus ocellatus</name>
    <dbReference type="NCBI Taxonomy" id="259542"/>
    <lineage>
        <taxon>Eukaryota</taxon>
        <taxon>Metazoa</taxon>
        <taxon>Spiralia</taxon>
        <taxon>Lophotrochozoa</taxon>
        <taxon>Mollusca</taxon>
        <taxon>Gastropoda</taxon>
        <taxon>Heterobranchia</taxon>
        <taxon>Euthyneura</taxon>
        <taxon>Panpulmonata</taxon>
        <taxon>Sacoglossa</taxon>
        <taxon>Placobranchoidea</taxon>
        <taxon>Plakobranchidae</taxon>
        <taxon>Plakobranchus</taxon>
    </lineage>
</organism>
<evidence type="ECO:0000256" key="1">
    <source>
        <dbReference type="SAM" id="MobiDB-lite"/>
    </source>
</evidence>
<gene>
    <name evidence="3" type="ORF">PoB_001175500</name>
</gene>
<evidence type="ECO:0000313" key="4">
    <source>
        <dbReference type="Proteomes" id="UP000735302"/>
    </source>
</evidence>
<dbReference type="InterPro" id="IPR000998">
    <property type="entry name" value="MAM_dom"/>
</dbReference>
<sequence>MYIIIFYLPSLSGHYAIALFKYQRQNKKAQLLTPSHAPASSRCVVFYYSVTGRATGTLNVYLLKSNGTSPGLLRWSYTGITTSAWNYARVSIDSAADSFKVVFEAVVGASSTGMVSIDDVVSQDSPCKNNIDENDGEKEEEEEEKKKEEREEVEDEDRSLMASVYDCDFEALNFCKWSLASDDQFDWQLRQVSSLGSGPYTPTADHTRGTSQGKILIMPVTVNRKPDETAGLISPVLSAAGSRGNCLTFWYRLYGPENDGLRVYTKSGSSPGGTILMWTRRGTSGDAWKKAVVETKGTASYQVRIARLVLSFEY</sequence>
<evidence type="ECO:0000259" key="2">
    <source>
        <dbReference type="PROSITE" id="PS50060"/>
    </source>
</evidence>
<keyword evidence="4" id="KW-1185">Reference proteome</keyword>
<dbReference type="GO" id="GO:0016020">
    <property type="term" value="C:membrane"/>
    <property type="evidence" value="ECO:0007669"/>
    <property type="project" value="InterPro"/>
</dbReference>
<name>A0AAV3YQ22_9GAST</name>
<comment type="caution">
    <text evidence="3">The sequence shown here is derived from an EMBL/GenBank/DDBJ whole genome shotgun (WGS) entry which is preliminary data.</text>
</comment>
<dbReference type="Pfam" id="PF00629">
    <property type="entry name" value="MAM"/>
    <property type="match status" value="2"/>
</dbReference>
<dbReference type="PANTHER" id="PTHR23282:SF101">
    <property type="entry name" value="MAM DOMAIN-CONTAINING PROTEIN"/>
    <property type="match status" value="1"/>
</dbReference>
<dbReference type="PANTHER" id="PTHR23282">
    <property type="entry name" value="APICAL ENDOSOMAL GLYCOPROTEIN PRECURSOR"/>
    <property type="match status" value="1"/>
</dbReference>
<dbReference type="SUPFAM" id="SSF49899">
    <property type="entry name" value="Concanavalin A-like lectins/glucanases"/>
    <property type="match status" value="2"/>
</dbReference>
<feature type="domain" description="MAM" evidence="2">
    <location>
        <begin position="12"/>
        <end position="129"/>
    </location>
</feature>
<protein>
    <submittedName>
        <fullName evidence="3">MAM and LDL-receptor class a domain-containing protein 1</fullName>
    </submittedName>
</protein>
<evidence type="ECO:0000313" key="3">
    <source>
        <dbReference type="EMBL" id="GFN85249.1"/>
    </source>
</evidence>
<proteinExistence type="predicted"/>
<dbReference type="EMBL" id="BLXT01001388">
    <property type="protein sequence ID" value="GFN85249.1"/>
    <property type="molecule type" value="Genomic_DNA"/>
</dbReference>
<dbReference type="PROSITE" id="PS50060">
    <property type="entry name" value="MAM_2"/>
    <property type="match status" value="2"/>
</dbReference>
<dbReference type="SMART" id="SM00137">
    <property type="entry name" value="MAM"/>
    <property type="match status" value="2"/>
</dbReference>
<feature type="compositionally biased region" description="Acidic residues" evidence="1">
    <location>
        <begin position="132"/>
        <end position="143"/>
    </location>
</feature>
<feature type="region of interest" description="Disordered" evidence="1">
    <location>
        <begin position="121"/>
        <end position="157"/>
    </location>
</feature>
<dbReference type="CDD" id="cd06263">
    <property type="entry name" value="MAM"/>
    <property type="match status" value="2"/>
</dbReference>
<reference evidence="3 4" key="1">
    <citation type="journal article" date="2021" name="Elife">
        <title>Chloroplast acquisition without the gene transfer in kleptoplastic sea slugs, Plakobranchus ocellatus.</title>
        <authorList>
            <person name="Maeda T."/>
            <person name="Takahashi S."/>
            <person name="Yoshida T."/>
            <person name="Shimamura S."/>
            <person name="Takaki Y."/>
            <person name="Nagai Y."/>
            <person name="Toyoda A."/>
            <person name="Suzuki Y."/>
            <person name="Arimoto A."/>
            <person name="Ishii H."/>
            <person name="Satoh N."/>
            <person name="Nishiyama T."/>
            <person name="Hasebe M."/>
            <person name="Maruyama T."/>
            <person name="Minagawa J."/>
            <person name="Obokata J."/>
            <person name="Shigenobu S."/>
        </authorList>
    </citation>
    <scope>NUCLEOTIDE SEQUENCE [LARGE SCALE GENOMIC DNA]</scope>
</reference>
<dbReference type="Gene3D" id="2.60.120.200">
    <property type="match status" value="2"/>
</dbReference>
<dbReference type="AlphaFoldDB" id="A0AAV3YQ22"/>